<organism evidence="1 2">
    <name type="scientific">Vespula maculifrons</name>
    <name type="common">Eastern yellow jacket</name>
    <name type="synonym">Wasp</name>
    <dbReference type="NCBI Taxonomy" id="7453"/>
    <lineage>
        <taxon>Eukaryota</taxon>
        <taxon>Metazoa</taxon>
        <taxon>Ecdysozoa</taxon>
        <taxon>Arthropoda</taxon>
        <taxon>Hexapoda</taxon>
        <taxon>Insecta</taxon>
        <taxon>Pterygota</taxon>
        <taxon>Neoptera</taxon>
        <taxon>Endopterygota</taxon>
        <taxon>Hymenoptera</taxon>
        <taxon>Apocrita</taxon>
        <taxon>Aculeata</taxon>
        <taxon>Vespoidea</taxon>
        <taxon>Vespidae</taxon>
        <taxon>Vespinae</taxon>
        <taxon>Vespula</taxon>
    </lineage>
</organism>
<comment type="caution">
    <text evidence="1">The sequence shown here is derived from an EMBL/GenBank/DDBJ whole genome shotgun (WGS) entry which is preliminary data.</text>
</comment>
<protein>
    <submittedName>
        <fullName evidence="1">Uncharacterized protein</fullName>
    </submittedName>
</protein>
<dbReference type="EMBL" id="JAYRBN010000074">
    <property type="protein sequence ID" value="KAL2733429.1"/>
    <property type="molecule type" value="Genomic_DNA"/>
</dbReference>
<dbReference type="Proteomes" id="UP001607303">
    <property type="component" value="Unassembled WGS sequence"/>
</dbReference>
<gene>
    <name evidence="1" type="ORF">V1477_014397</name>
</gene>
<reference evidence="1 2" key="1">
    <citation type="journal article" date="2024" name="Ann. Entomol. Soc. Am.">
        <title>Genomic analyses of the southern and eastern yellowjacket wasps (Hymenoptera: Vespidae) reveal evolutionary signatures of social life.</title>
        <authorList>
            <person name="Catto M.A."/>
            <person name="Caine P.B."/>
            <person name="Orr S.E."/>
            <person name="Hunt B.G."/>
            <person name="Goodisman M.A.D."/>
        </authorList>
    </citation>
    <scope>NUCLEOTIDE SEQUENCE [LARGE SCALE GENOMIC DNA]</scope>
    <source>
        <strain evidence="1">232</strain>
        <tissue evidence="1">Head and thorax</tissue>
    </source>
</reference>
<evidence type="ECO:0000313" key="2">
    <source>
        <dbReference type="Proteomes" id="UP001607303"/>
    </source>
</evidence>
<keyword evidence="2" id="KW-1185">Reference proteome</keyword>
<evidence type="ECO:0000313" key="1">
    <source>
        <dbReference type="EMBL" id="KAL2733429.1"/>
    </source>
</evidence>
<dbReference type="AlphaFoldDB" id="A0ABD2BKX7"/>
<proteinExistence type="predicted"/>
<name>A0ABD2BKX7_VESMC</name>
<sequence length="71" mass="8176">MSGGIHRSDNYLTLSTRNPTISFRVTLDNCSIVDALNLKLILQQQNIRSVLKIVCRLQECVTMNIRFHLKM</sequence>
<accession>A0ABD2BKX7</accession>